<evidence type="ECO:0000256" key="1">
    <source>
        <dbReference type="SAM" id="MobiDB-lite"/>
    </source>
</evidence>
<dbReference type="PANTHER" id="PTHR35394">
    <property type="entry name" value="DUF3176 DOMAIN-CONTAINING PROTEIN"/>
    <property type="match status" value="1"/>
</dbReference>
<reference evidence="3" key="1">
    <citation type="submission" date="2023-06" db="EMBL/GenBank/DDBJ databases">
        <title>Genome-scale phylogeny and comparative genomics of the fungal order Sordariales.</title>
        <authorList>
            <consortium name="Lawrence Berkeley National Laboratory"/>
            <person name="Hensen N."/>
            <person name="Bonometti L."/>
            <person name="Westerberg I."/>
            <person name="Brannstrom I.O."/>
            <person name="Guillou S."/>
            <person name="Cros-Aarteil S."/>
            <person name="Calhoun S."/>
            <person name="Haridas S."/>
            <person name="Kuo A."/>
            <person name="Mondo S."/>
            <person name="Pangilinan J."/>
            <person name="Riley R."/>
            <person name="Labutti K."/>
            <person name="Andreopoulos B."/>
            <person name="Lipzen A."/>
            <person name="Chen C."/>
            <person name="Yanf M."/>
            <person name="Daum C."/>
            <person name="Ng V."/>
            <person name="Clum A."/>
            <person name="Steindorff A."/>
            <person name="Ohm R."/>
            <person name="Martin F."/>
            <person name="Silar P."/>
            <person name="Natvig D."/>
            <person name="Lalanne C."/>
            <person name="Gautier V."/>
            <person name="Ament-Velasquez S.L."/>
            <person name="Kruys A."/>
            <person name="Hutchinson M.I."/>
            <person name="Powell A.J."/>
            <person name="Barry K."/>
            <person name="Miller A.N."/>
            <person name="Grigoriev I.V."/>
            <person name="Debuchy R."/>
            <person name="Gladieux P."/>
            <person name="Thoren M.H."/>
            <person name="Johannesson H."/>
        </authorList>
    </citation>
    <scope>NUCLEOTIDE SEQUENCE</scope>
    <source>
        <strain evidence="3">SMH4607-1</strain>
    </source>
</reference>
<gene>
    <name evidence="3" type="ORF">B0H67DRAFT_557146</name>
</gene>
<feature type="transmembrane region" description="Helical" evidence="2">
    <location>
        <begin position="100"/>
        <end position="121"/>
    </location>
</feature>
<dbReference type="AlphaFoldDB" id="A0AA39ZV97"/>
<keyword evidence="4" id="KW-1185">Reference proteome</keyword>
<accession>A0AA39ZV97</accession>
<feature type="region of interest" description="Disordered" evidence="1">
    <location>
        <begin position="19"/>
        <end position="48"/>
    </location>
</feature>
<dbReference type="Proteomes" id="UP001172102">
    <property type="component" value="Unassembled WGS sequence"/>
</dbReference>
<keyword evidence="2" id="KW-1133">Transmembrane helix</keyword>
<dbReference type="EMBL" id="JAUKUA010000007">
    <property type="protein sequence ID" value="KAK0704308.1"/>
    <property type="molecule type" value="Genomic_DNA"/>
</dbReference>
<feature type="transmembrane region" description="Helical" evidence="2">
    <location>
        <begin position="58"/>
        <end position="80"/>
    </location>
</feature>
<comment type="caution">
    <text evidence="3">The sequence shown here is derived from an EMBL/GenBank/DDBJ whole genome shotgun (WGS) entry which is preliminary data.</text>
</comment>
<keyword evidence="2" id="KW-0812">Transmembrane</keyword>
<protein>
    <submittedName>
        <fullName evidence="3">Uncharacterized protein</fullName>
    </submittedName>
</protein>
<evidence type="ECO:0000313" key="3">
    <source>
        <dbReference type="EMBL" id="KAK0704308.1"/>
    </source>
</evidence>
<dbReference type="InterPro" id="IPR021514">
    <property type="entry name" value="DUF3176"/>
</dbReference>
<feature type="transmembrane region" description="Helical" evidence="2">
    <location>
        <begin position="164"/>
        <end position="182"/>
    </location>
</feature>
<name>A0AA39ZV97_9PEZI</name>
<proteinExistence type="predicted"/>
<evidence type="ECO:0000256" key="2">
    <source>
        <dbReference type="SAM" id="Phobius"/>
    </source>
</evidence>
<feature type="compositionally biased region" description="Polar residues" evidence="1">
    <location>
        <begin position="38"/>
        <end position="47"/>
    </location>
</feature>
<dbReference type="Pfam" id="PF11374">
    <property type="entry name" value="DUF3176"/>
    <property type="match status" value="1"/>
</dbReference>
<evidence type="ECO:0000313" key="4">
    <source>
        <dbReference type="Proteomes" id="UP001172102"/>
    </source>
</evidence>
<organism evidence="3 4">
    <name type="scientific">Lasiosphaeris hirsuta</name>
    <dbReference type="NCBI Taxonomy" id="260670"/>
    <lineage>
        <taxon>Eukaryota</taxon>
        <taxon>Fungi</taxon>
        <taxon>Dikarya</taxon>
        <taxon>Ascomycota</taxon>
        <taxon>Pezizomycotina</taxon>
        <taxon>Sordariomycetes</taxon>
        <taxon>Sordariomycetidae</taxon>
        <taxon>Sordariales</taxon>
        <taxon>Lasiosphaeriaceae</taxon>
        <taxon>Lasiosphaeris</taxon>
    </lineage>
</organism>
<keyword evidence="2" id="KW-0472">Membrane</keyword>
<dbReference type="PANTHER" id="PTHR35394:SF5">
    <property type="entry name" value="DUF3176 DOMAIN-CONTAINING PROTEIN"/>
    <property type="match status" value="1"/>
</dbReference>
<sequence>MASSVEHKPAAYQVSVGEELAENENSAPHDGLVEESRTQNMKGPSSLQRRRRRHVLQLWINEMASLVAAGGFLATIWAVIAHYDGEPIPSWPLAINLSTLVSLLSVGFRLAAIAPVAAVMSQQKWSWLGGRKPRPLLDLQRIDAASVSVTASAQLLLRGPRSPVVMLGAATLLLALGVGPVSQQAIRTVPCDQVVGGATASIAVANLMTGEYRRYGAGLWDLSATGKGALLNGLVNPQGNDSAMPVTCSTGNCTFAEHGGVTYSSIGLCHACIDTSALITNTTAEANKSSDVLFSMPNGLQLNSQLNLASGPFGNNFSVESKLFTPEFAAVASDSIANVTILTLTNAPCSDSPGYAACNNSSSTFLSSLQRALAVSCALHPCIQRFHGAVTNGHLDEVVVSTSSASKSMSLPNDRNSMMNYTALEIPCLIDNQPYDLSNFSRLDRTRHNFTDVVINGTTVPAPFECVYILEATYARALAAYLNGANYPDFTGNLLAGTCVNNVDTRGLNCGNGKFWLENFWGSGGTDGGAPTLTTVSEVVARFATVVSGHFRRAGSTLYTRPRSLDDPFPGIPRPALGTVHTTTVAVPGDGGAAGCYSLGGRYAYRDRPVWKASPLPLLLHMVDEPVPVAGLTDEKRLAEWAGRKKVQFVRQGELGVVRLT</sequence>